<evidence type="ECO:0000313" key="3">
    <source>
        <dbReference type="Proteomes" id="UP000299102"/>
    </source>
</evidence>
<accession>A0A4C1VW49</accession>
<dbReference type="AlphaFoldDB" id="A0A4C1VW49"/>
<protein>
    <submittedName>
        <fullName evidence="2">Uncharacterized protein</fullName>
    </submittedName>
</protein>
<evidence type="ECO:0000256" key="1">
    <source>
        <dbReference type="SAM" id="MobiDB-lite"/>
    </source>
</evidence>
<proteinExistence type="predicted"/>
<dbReference type="EMBL" id="BGZK01000418">
    <property type="protein sequence ID" value="GBP42429.1"/>
    <property type="molecule type" value="Genomic_DNA"/>
</dbReference>
<dbReference type="PROSITE" id="PS51257">
    <property type="entry name" value="PROKAR_LIPOPROTEIN"/>
    <property type="match status" value="1"/>
</dbReference>
<name>A0A4C1VW49_EUMVA</name>
<reference evidence="2 3" key="1">
    <citation type="journal article" date="2019" name="Commun. Biol.">
        <title>The bagworm genome reveals a unique fibroin gene that provides high tensile strength.</title>
        <authorList>
            <person name="Kono N."/>
            <person name="Nakamura H."/>
            <person name="Ohtoshi R."/>
            <person name="Tomita M."/>
            <person name="Numata K."/>
            <person name="Arakawa K."/>
        </authorList>
    </citation>
    <scope>NUCLEOTIDE SEQUENCE [LARGE SCALE GENOMIC DNA]</scope>
</reference>
<gene>
    <name evidence="2" type="ORF">EVAR_47722_1</name>
</gene>
<feature type="region of interest" description="Disordered" evidence="1">
    <location>
        <begin position="55"/>
        <end position="83"/>
    </location>
</feature>
<feature type="compositionally biased region" description="Pro residues" evidence="1">
    <location>
        <begin position="56"/>
        <end position="66"/>
    </location>
</feature>
<comment type="caution">
    <text evidence="2">The sequence shown here is derived from an EMBL/GenBank/DDBJ whole genome shotgun (WGS) entry which is preliminary data.</text>
</comment>
<evidence type="ECO:0000313" key="2">
    <source>
        <dbReference type="EMBL" id="GBP42429.1"/>
    </source>
</evidence>
<keyword evidence="3" id="KW-1185">Reference proteome</keyword>
<organism evidence="2 3">
    <name type="scientific">Eumeta variegata</name>
    <name type="common">Bagworm moth</name>
    <name type="synonym">Eumeta japonica</name>
    <dbReference type="NCBI Taxonomy" id="151549"/>
    <lineage>
        <taxon>Eukaryota</taxon>
        <taxon>Metazoa</taxon>
        <taxon>Ecdysozoa</taxon>
        <taxon>Arthropoda</taxon>
        <taxon>Hexapoda</taxon>
        <taxon>Insecta</taxon>
        <taxon>Pterygota</taxon>
        <taxon>Neoptera</taxon>
        <taxon>Endopterygota</taxon>
        <taxon>Lepidoptera</taxon>
        <taxon>Glossata</taxon>
        <taxon>Ditrysia</taxon>
        <taxon>Tineoidea</taxon>
        <taxon>Psychidae</taxon>
        <taxon>Oiketicinae</taxon>
        <taxon>Eumeta</taxon>
    </lineage>
</organism>
<dbReference type="Proteomes" id="UP000299102">
    <property type="component" value="Unassembled WGS sequence"/>
</dbReference>
<sequence length="130" mass="14077">MNNKTFSNQHESGSRYAQAAFALSASCRRAVSGNCVFAQLAPAAYFVSGRAYAADSPPPPMAPPTLPNTSRLVEAPRDTDNLVPQSLPSSYVYGGQRGIRAKKRIAVHSFFLWDCTPFCSLGMLAGDYRL</sequence>